<dbReference type="OrthoDB" id="10065854at2759"/>
<accession>A0A3B3SBV4</accession>
<name>A0A3B3SBV4_9TELE</name>
<dbReference type="Gene3D" id="1.25.10.10">
    <property type="entry name" value="Leucine-rich Repeat Variant"/>
    <property type="match status" value="1"/>
</dbReference>
<dbReference type="InterPro" id="IPR039584">
    <property type="entry name" value="HSF2BP"/>
</dbReference>
<reference evidence="2" key="2">
    <citation type="submission" date="2025-09" db="UniProtKB">
        <authorList>
            <consortium name="Ensembl"/>
        </authorList>
    </citation>
    <scope>IDENTIFICATION</scope>
</reference>
<dbReference type="GO" id="GO:0005829">
    <property type="term" value="C:cytosol"/>
    <property type="evidence" value="ECO:0007669"/>
    <property type="project" value="TreeGrafter"/>
</dbReference>
<dbReference type="InterPro" id="IPR011989">
    <property type="entry name" value="ARM-like"/>
</dbReference>
<sequence length="345" mass="38307">MDSGQEEFVKVRKRDVEKLTTEVMQLREFLPKVLNRDLLETIRKAGVMETMMERTEFEQKQLRQDCLHLHSRMDAAHRDCEREREENLGLRQQLSLGQELLQQQADFCTALGSAACTLLWSVSVKEEAVKDILAGSYIEPFLALAGQTLESFVSSLNPVKMEKEDSSCQEHQFVLAVAGIITNIAAVPSGRDFLSSSAHILLDTMMRLLGAMKPGVFSKLKVLILMTLYNVSISVKGLRLLGQSASLPQLLQGLLQDGEVEVCLHSLRLLHSLALEAGPVSQVGVALRNEPALDRLHQLSCSRHDALCQAAREVLDDLAALHNPHGWDKPSDEPTRQKGPASDPE</sequence>
<dbReference type="Proteomes" id="UP000261540">
    <property type="component" value="Unplaced"/>
</dbReference>
<reference evidence="2" key="1">
    <citation type="submission" date="2025-08" db="UniProtKB">
        <authorList>
            <consortium name="Ensembl"/>
        </authorList>
    </citation>
    <scope>IDENTIFICATION</scope>
</reference>
<dbReference type="PANTHER" id="PTHR15434:SF2">
    <property type="entry name" value="HEAT SHOCK FACTOR 2-BINDING PROTEIN"/>
    <property type="match status" value="1"/>
</dbReference>
<evidence type="ECO:0000313" key="3">
    <source>
        <dbReference type="Proteomes" id="UP000261540"/>
    </source>
</evidence>
<evidence type="ECO:0000313" key="2">
    <source>
        <dbReference type="Ensembl" id="ENSPKIP00000027491.1"/>
    </source>
</evidence>
<dbReference type="Ensembl" id="ENSPKIT00000008259.1">
    <property type="protein sequence ID" value="ENSPKIP00000027491.1"/>
    <property type="gene ID" value="ENSPKIG00000009536.1"/>
</dbReference>
<keyword evidence="3" id="KW-1185">Reference proteome</keyword>
<proteinExistence type="predicted"/>
<protein>
    <submittedName>
        <fullName evidence="2">Heat shock transcription factor 2 binding protein</fullName>
    </submittedName>
</protein>
<feature type="region of interest" description="Disordered" evidence="1">
    <location>
        <begin position="323"/>
        <end position="345"/>
    </location>
</feature>
<dbReference type="InterPro" id="IPR016024">
    <property type="entry name" value="ARM-type_fold"/>
</dbReference>
<organism evidence="2 3">
    <name type="scientific">Paramormyrops kingsleyae</name>
    <dbReference type="NCBI Taxonomy" id="1676925"/>
    <lineage>
        <taxon>Eukaryota</taxon>
        <taxon>Metazoa</taxon>
        <taxon>Chordata</taxon>
        <taxon>Craniata</taxon>
        <taxon>Vertebrata</taxon>
        <taxon>Euteleostomi</taxon>
        <taxon>Actinopterygii</taxon>
        <taxon>Neopterygii</taxon>
        <taxon>Teleostei</taxon>
        <taxon>Osteoglossocephala</taxon>
        <taxon>Osteoglossomorpha</taxon>
        <taxon>Osteoglossiformes</taxon>
        <taxon>Mormyridae</taxon>
        <taxon>Paramormyrops</taxon>
    </lineage>
</organism>
<evidence type="ECO:0000256" key="1">
    <source>
        <dbReference type="SAM" id="MobiDB-lite"/>
    </source>
</evidence>
<dbReference type="GeneTree" id="ENSGT00390000008490"/>
<dbReference type="SUPFAM" id="SSF48371">
    <property type="entry name" value="ARM repeat"/>
    <property type="match status" value="1"/>
</dbReference>
<dbReference type="STRING" id="1676925.ENSPKIP00000027491"/>
<dbReference type="AlphaFoldDB" id="A0A3B3SBV4"/>
<feature type="compositionally biased region" description="Basic and acidic residues" evidence="1">
    <location>
        <begin position="325"/>
        <end position="336"/>
    </location>
</feature>
<dbReference type="PANTHER" id="PTHR15434">
    <property type="entry name" value="HEAT SHOCK FACTOR 2-BINDING PROTEIN"/>
    <property type="match status" value="1"/>
</dbReference>